<comment type="caution">
    <text evidence="1">The sequence shown here is derived from an EMBL/GenBank/DDBJ whole genome shotgun (WGS) entry which is preliminary data.</text>
</comment>
<dbReference type="GO" id="GO:0005634">
    <property type="term" value="C:nucleus"/>
    <property type="evidence" value="ECO:0007669"/>
    <property type="project" value="TreeGrafter"/>
</dbReference>
<dbReference type="GO" id="GO:0003690">
    <property type="term" value="F:double-stranded DNA binding"/>
    <property type="evidence" value="ECO:0007669"/>
    <property type="project" value="TreeGrafter"/>
</dbReference>
<sequence>MVATLLSAGANPSLVTDPTSETRGGCIAADLASKQGYEGLAAYLAEKGLTAHFQAMSLSGNITKHGMPTTDTLADSENVYPHKFSEQELCLKESLAAYRNAADAADHIQSAIRERALKLQTKAVQLVKPEMEASQIVAALKIQHAFRNHNRWKLMKAVARIQSHFHTWKIRRDFVNMRKKAIKIQLQEPCLTEFGCYFMILLTSLIIISKQAAFRGHRVRKQYRKIVWSVGVLEKALLRWRLKRKGLRGIQVETTKAMKREMTPESTGEEEFYRISRVQAEERMQRSVVRVQAMFRSYRAQQEYRRMKMAHEQAKLSEALKLA</sequence>
<dbReference type="PANTHER" id="PTHR23335:SF3">
    <property type="entry name" value="CALMODULIN-BINDING TRANSCRIPTION ACTIVATOR 5"/>
    <property type="match status" value="1"/>
</dbReference>
<evidence type="ECO:0000313" key="1">
    <source>
        <dbReference type="EMBL" id="RRT54265.1"/>
    </source>
</evidence>
<name>A0A426YRE3_ENSVE</name>
<evidence type="ECO:0000313" key="2">
    <source>
        <dbReference type="Proteomes" id="UP000287651"/>
    </source>
</evidence>
<dbReference type="Proteomes" id="UP000287651">
    <property type="component" value="Unassembled WGS sequence"/>
</dbReference>
<dbReference type="InterPro" id="IPR000048">
    <property type="entry name" value="IQ_motif_EF-hand-BS"/>
</dbReference>
<reference evidence="1 2" key="1">
    <citation type="journal article" date="2014" name="Agronomy (Basel)">
        <title>A Draft Genome Sequence for Ensete ventricosum, the Drought-Tolerant Tree Against Hunger.</title>
        <authorList>
            <person name="Harrison J."/>
            <person name="Moore K.A."/>
            <person name="Paszkiewicz K."/>
            <person name="Jones T."/>
            <person name="Grant M."/>
            <person name="Ambacheew D."/>
            <person name="Muzemil S."/>
            <person name="Studholme D.J."/>
        </authorList>
    </citation>
    <scope>NUCLEOTIDE SEQUENCE [LARGE SCALE GENOMIC DNA]</scope>
</reference>
<dbReference type="GO" id="GO:0003712">
    <property type="term" value="F:transcription coregulator activity"/>
    <property type="evidence" value="ECO:0007669"/>
    <property type="project" value="TreeGrafter"/>
</dbReference>
<dbReference type="PANTHER" id="PTHR23335">
    <property type="entry name" value="CALMODULIN-BINDING TRANSCRIPTION ACTIVATOR CAMTA"/>
    <property type="match status" value="1"/>
</dbReference>
<dbReference type="Pfam" id="PF00612">
    <property type="entry name" value="IQ"/>
    <property type="match status" value="2"/>
</dbReference>
<proteinExistence type="predicted"/>
<dbReference type="AlphaFoldDB" id="A0A426YRE3"/>
<dbReference type="SMART" id="SM00015">
    <property type="entry name" value="IQ"/>
    <property type="match status" value="3"/>
</dbReference>
<protein>
    <submittedName>
        <fullName evidence="1">Uncharacterized protein</fullName>
    </submittedName>
</protein>
<dbReference type="EMBL" id="AMZH03010691">
    <property type="protein sequence ID" value="RRT54265.1"/>
    <property type="molecule type" value="Genomic_DNA"/>
</dbReference>
<accession>A0A426YRE3</accession>
<dbReference type="GO" id="GO:0006357">
    <property type="term" value="P:regulation of transcription by RNA polymerase II"/>
    <property type="evidence" value="ECO:0007669"/>
    <property type="project" value="TreeGrafter"/>
</dbReference>
<gene>
    <name evidence="1" type="ORF">B296_00045878</name>
</gene>
<dbReference type="PROSITE" id="PS50096">
    <property type="entry name" value="IQ"/>
    <property type="match status" value="2"/>
</dbReference>
<organism evidence="1 2">
    <name type="scientific">Ensete ventricosum</name>
    <name type="common">Abyssinian banana</name>
    <name type="synonym">Musa ensete</name>
    <dbReference type="NCBI Taxonomy" id="4639"/>
    <lineage>
        <taxon>Eukaryota</taxon>
        <taxon>Viridiplantae</taxon>
        <taxon>Streptophyta</taxon>
        <taxon>Embryophyta</taxon>
        <taxon>Tracheophyta</taxon>
        <taxon>Spermatophyta</taxon>
        <taxon>Magnoliopsida</taxon>
        <taxon>Liliopsida</taxon>
        <taxon>Zingiberales</taxon>
        <taxon>Musaceae</taxon>
        <taxon>Ensete</taxon>
    </lineage>
</organism>